<dbReference type="GO" id="GO:0003723">
    <property type="term" value="F:RNA binding"/>
    <property type="evidence" value="ECO:0007669"/>
    <property type="project" value="InterPro"/>
</dbReference>
<evidence type="ECO:0000256" key="2">
    <source>
        <dbReference type="ARBA" id="ARBA00022540"/>
    </source>
</evidence>
<dbReference type="InterPro" id="IPR008905">
    <property type="entry name" value="EIF3C_N_dom"/>
</dbReference>
<feature type="compositionally biased region" description="Acidic residues" evidence="5">
    <location>
        <begin position="222"/>
        <end position="237"/>
    </location>
</feature>
<dbReference type="PANTHER" id="PTHR13937">
    <property type="entry name" value="EUKARYOTIC TRANSLATION INITATION FACTOR 3, SUBUNIT 8 EIF3S8 -RELATED"/>
    <property type="match status" value="1"/>
</dbReference>
<feature type="region of interest" description="Disordered" evidence="5">
    <location>
        <begin position="1"/>
        <end position="73"/>
    </location>
</feature>
<feature type="region of interest" description="Disordered" evidence="5">
    <location>
        <begin position="793"/>
        <end position="862"/>
    </location>
</feature>
<proteinExistence type="inferred from homology"/>
<dbReference type="InterPro" id="IPR058999">
    <property type="entry name" value="EIF3CL_C"/>
</dbReference>
<dbReference type="SUPFAM" id="SSF46785">
    <property type="entry name" value="Winged helix' DNA-binding domain"/>
    <property type="match status" value="1"/>
</dbReference>
<keyword evidence="3 4" id="KW-0648">Protein biosynthesis</keyword>
<keyword evidence="2 4" id="KW-0396">Initiation factor</keyword>
<dbReference type="SMART" id="SM00088">
    <property type="entry name" value="PINT"/>
    <property type="match status" value="1"/>
</dbReference>
<feature type="region of interest" description="Disordered" evidence="5">
    <location>
        <begin position="148"/>
        <end position="246"/>
    </location>
</feature>
<comment type="function">
    <text evidence="4">Component of the eukaryotic translation initiation factor 3 (eIF-3) complex, which is involved in protein synthesis of a specialized repertoire of mRNAs and, together with other initiation factors, stimulates binding of mRNA and methionyl-tRNAi to the 40S ribosome. The eIF-3 complex specifically targets and initiates translation of a subset of mRNAs involved in cell proliferation.</text>
</comment>
<evidence type="ECO:0000256" key="1">
    <source>
        <dbReference type="ARBA" id="ARBA00022490"/>
    </source>
</evidence>
<dbReference type="GO" id="GO:0033290">
    <property type="term" value="C:eukaryotic 48S preinitiation complex"/>
    <property type="evidence" value="ECO:0007669"/>
    <property type="project" value="UniProtKB-UniRule"/>
</dbReference>
<dbReference type="Pfam" id="PF01399">
    <property type="entry name" value="PCI"/>
    <property type="match status" value="1"/>
</dbReference>
<evidence type="ECO:0000313" key="8">
    <source>
        <dbReference type="Proteomes" id="UP000723463"/>
    </source>
</evidence>
<dbReference type="GO" id="GO:0016282">
    <property type="term" value="C:eukaryotic 43S preinitiation complex"/>
    <property type="evidence" value="ECO:0007669"/>
    <property type="project" value="UniProtKB-UniRule"/>
</dbReference>
<comment type="caution">
    <text evidence="7">The sequence shown here is derived from an EMBL/GenBank/DDBJ whole genome shotgun (WGS) entry which is preliminary data.</text>
</comment>
<dbReference type="GO" id="GO:0001732">
    <property type="term" value="P:formation of cytoplasmic translation initiation complex"/>
    <property type="evidence" value="ECO:0007669"/>
    <property type="project" value="UniProtKB-UniRule"/>
</dbReference>
<dbReference type="EMBL" id="JAAAXW010000121">
    <property type="protein sequence ID" value="KAF9543128.1"/>
    <property type="molecule type" value="Genomic_DNA"/>
</dbReference>
<dbReference type="PROSITE" id="PS50250">
    <property type="entry name" value="PCI"/>
    <property type="match status" value="1"/>
</dbReference>
<dbReference type="PANTHER" id="PTHR13937:SF0">
    <property type="entry name" value="EUKARYOTIC TRANSLATION INITIATION FACTOR 3 SUBUNIT C-RELATED"/>
    <property type="match status" value="1"/>
</dbReference>
<feature type="compositionally biased region" description="Acidic residues" evidence="5">
    <location>
        <begin position="10"/>
        <end position="21"/>
    </location>
</feature>
<dbReference type="Proteomes" id="UP000723463">
    <property type="component" value="Unassembled WGS sequence"/>
</dbReference>
<name>A0A9P6F6Q2_9FUNG</name>
<dbReference type="Gene3D" id="1.10.10.10">
    <property type="entry name" value="Winged helix-like DNA-binding domain superfamily/Winged helix DNA-binding domain"/>
    <property type="match status" value="1"/>
</dbReference>
<comment type="similarity">
    <text evidence="4">Belongs to the eIF-3 subunit C family.</text>
</comment>
<keyword evidence="1 4" id="KW-0963">Cytoplasm</keyword>
<feature type="compositionally biased region" description="Basic and acidic residues" evidence="5">
    <location>
        <begin position="188"/>
        <end position="198"/>
    </location>
</feature>
<dbReference type="AlphaFoldDB" id="A0A9P6F6Q2"/>
<dbReference type="FunFam" id="1.10.10.10:FF:000300">
    <property type="entry name" value="Eukaryotic translation initiation factor 3 subunit C"/>
    <property type="match status" value="1"/>
</dbReference>
<evidence type="ECO:0000259" key="6">
    <source>
        <dbReference type="PROSITE" id="PS50250"/>
    </source>
</evidence>
<organism evidence="7 8">
    <name type="scientific">Mortierella hygrophila</name>
    <dbReference type="NCBI Taxonomy" id="979708"/>
    <lineage>
        <taxon>Eukaryota</taxon>
        <taxon>Fungi</taxon>
        <taxon>Fungi incertae sedis</taxon>
        <taxon>Mucoromycota</taxon>
        <taxon>Mortierellomycotina</taxon>
        <taxon>Mortierellomycetes</taxon>
        <taxon>Mortierellales</taxon>
        <taxon>Mortierellaceae</taxon>
        <taxon>Mortierella</taxon>
    </lineage>
</organism>
<dbReference type="Pfam" id="PF05470">
    <property type="entry name" value="eIF-3c_N"/>
    <property type="match status" value="1"/>
</dbReference>
<dbReference type="GO" id="GO:0005852">
    <property type="term" value="C:eukaryotic translation initiation factor 3 complex"/>
    <property type="evidence" value="ECO:0007669"/>
    <property type="project" value="UniProtKB-UniRule"/>
</dbReference>
<sequence>MSRFFRAAESDSDDSESEYSDELTASDSEDHSGSDSEDESSSSDEDGAKKGGAAGRGRFFEGALDSDDDSDDDAVRVVKSVKDKRLDEIEQAVSGIANGLKINDWVSVQNEFDRANKGIQKAAGLIAQSGVPKFYIKSVAELEKAIQTAAQKEKSATKKLNPSNNRALNSLKQNIKKNNRQYESQIQEYEKDPENYDKEPEEEEEVVKKPKVKKAKKVVVSDSEDDKEDEEEAEDDGFTPVGAGGKSVELTQDNLYKKLREVIDARGKKNTNREEQVKILERLLVVANTPYQKIIVLLNLVSAQFDFATGVSGFMNIPLWKNAEKYLNSLLTILEANPLYIIKENVPDVDDEEKDRLPEDGQPVLIQGSLVAFVDRLDDEFTKSLQNIDPHTTDYVDRLKDEVGLYAVIVRSNVYFKRLDLVDSISRTTMRRLEHLYFKPDVVIVAVESATAALLSSKEATTAKDSEVLIHDLCVFLYKNANSLQRTRAMLCHIYHHALHNRFFVARDMLLMSHLQETIHQADVTTQILFNRAMVQLGLCAFREGMIREAHTCLHDISGTGRVKELLAQGLQAQRYGAVSPEQEKLERQRQLPFHMHINLELLECVYLTCSMLLEIPAMAQAGNSPENKKKVISKPFRRMLDYNSRQVFTGPPENTRDHIMGAAKALSIGEWERSVELIKAIKIWELMPGCDNIKEMLAVKIQEEGLRTYLFANASYYSSVGLESLGKMFNLSVNTVLAIVAKMVYNEELSASIDQVANVVQLHHVALSKMQALALAFADKASGFVEGNEKLLETKTPQPQQGDRKKGGAVGGKEQTGKEQGGKQQQRTMGPRGQRGGRNQFHNGLGNSVRGGRKNQQQQQQ</sequence>
<keyword evidence="8" id="KW-1185">Reference proteome</keyword>
<accession>A0A9P6F6Q2</accession>
<dbReference type="InterPro" id="IPR000717">
    <property type="entry name" value="PCI_dom"/>
</dbReference>
<evidence type="ECO:0000256" key="3">
    <source>
        <dbReference type="ARBA" id="ARBA00022917"/>
    </source>
</evidence>
<comment type="subunit">
    <text evidence="4">Component of the eukaryotic translation initiation factor 3 (eIF-3) complex.</text>
</comment>
<evidence type="ECO:0000256" key="5">
    <source>
        <dbReference type="SAM" id="MobiDB-lite"/>
    </source>
</evidence>
<dbReference type="Pfam" id="PF26569">
    <property type="entry name" value="EIF3CL_C"/>
    <property type="match status" value="1"/>
</dbReference>
<dbReference type="InterPro" id="IPR027516">
    <property type="entry name" value="EIF3C"/>
</dbReference>
<feature type="compositionally biased region" description="Polar residues" evidence="5">
    <location>
        <begin position="158"/>
        <end position="173"/>
    </location>
</feature>
<gene>
    <name evidence="7" type="primary">NIP1_1</name>
    <name evidence="4" type="synonym">NIP1</name>
    <name evidence="7" type="ORF">EC957_001273</name>
</gene>
<evidence type="ECO:0000313" key="7">
    <source>
        <dbReference type="EMBL" id="KAF9543128.1"/>
    </source>
</evidence>
<evidence type="ECO:0000256" key="4">
    <source>
        <dbReference type="HAMAP-Rule" id="MF_03002"/>
    </source>
</evidence>
<reference evidence="7" key="1">
    <citation type="journal article" date="2020" name="Fungal Divers.">
        <title>Resolving the Mortierellaceae phylogeny through synthesis of multi-gene phylogenetics and phylogenomics.</title>
        <authorList>
            <person name="Vandepol N."/>
            <person name="Liber J."/>
            <person name="Desiro A."/>
            <person name="Na H."/>
            <person name="Kennedy M."/>
            <person name="Barry K."/>
            <person name="Grigoriev I.V."/>
            <person name="Miller A.N."/>
            <person name="O'Donnell K."/>
            <person name="Stajich J.E."/>
            <person name="Bonito G."/>
        </authorList>
    </citation>
    <scope>NUCLEOTIDE SEQUENCE</scope>
    <source>
        <strain evidence="7">NRRL 2591</strain>
    </source>
</reference>
<dbReference type="GO" id="GO:0003743">
    <property type="term" value="F:translation initiation factor activity"/>
    <property type="evidence" value="ECO:0007669"/>
    <property type="project" value="UniProtKB-UniRule"/>
</dbReference>
<comment type="subcellular location">
    <subcellularLocation>
        <location evidence="4">Cytoplasm</location>
    </subcellularLocation>
</comment>
<protein>
    <recommendedName>
        <fullName evidence="4">Eukaryotic translation initiation factor 3 subunit C</fullName>
        <shortName evidence="4">eIF3c</shortName>
    </recommendedName>
    <alternativeName>
        <fullName evidence="4">Eukaryotic translation initiation factor 3 93 kDa subunit homolog</fullName>
        <shortName evidence="4">eIF3 p93</shortName>
    </alternativeName>
    <alternativeName>
        <fullName evidence="4">Translation initiation factor eIF3, p93 subunit homolog</fullName>
    </alternativeName>
</protein>
<feature type="compositionally biased region" description="Acidic residues" evidence="5">
    <location>
        <begin position="35"/>
        <end position="45"/>
    </location>
</feature>
<dbReference type="InterPro" id="IPR036390">
    <property type="entry name" value="WH_DNA-bd_sf"/>
</dbReference>
<feature type="domain" description="PCI" evidence="6">
    <location>
        <begin position="594"/>
        <end position="768"/>
    </location>
</feature>
<dbReference type="GO" id="GO:0031369">
    <property type="term" value="F:translation initiation factor binding"/>
    <property type="evidence" value="ECO:0007669"/>
    <property type="project" value="InterPro"/>
</dbReference>
<dbReference type="InterPro" id="IPR036388">
    <property type="entry name" value="WH-like_DNA-bd_sf"/>
</dbReference>
<dbReference type="HAMAP" id="MF_03002">
    <property type="entry name" value="eIF3c"/>
    <property type="match status" value="1"/>
</dbReference>